<accession>A0A433DC20</accession>
<keyword evidence="5" id="KW-0472">Membrane</keyword>
<dbReference type="NCBIfam" id="TIGR00283">
    <property type="entry name" value="arch_pth2"/>
    <property type="match status" value="1"/>
</dbReference>
<dbReference type="AlphaFoldDB" id="A0A433DC20"/>
<evidence type="ECO:0000313" key="7">
    <source>
        <dbReference type="Proteomes" id="UP000268093"/>
    </source>
</evidence>
<dbReference type="FunFam" id="3.40.1490.10:FF:000001">
    <property type="entry name" value="Peptidyl-tRNA hydrolase 2"/>
    <property type="match status" value="1"/>
</dbReference>
<evidence type="ECO:0000256" key="2">
    <source>
        <dbReference type="ARBA" id="ARBA00022801"/>
    </source>
</evidence>
<protein>
    <recommendedName>
        <fullName evidence="1">peptidyl-tRNA hydrolase</fullName>
        <ecNumber evidence="1">3.1.1.29</ecNumber>
    </recommendedName>
</protein>
<evidence type="ECO:0000256" key="3">
    <source>
        <dbReference type="ARBA" id="ARBA00038050"/>
    </source>
</evidence>
<comment type="similarity">
    <text evidence="3">Belongs to the PTH2 family.</text>
</comment>
<dbReference type="GO" id="GO:0005829">
    <property type="term" value="C:cytosol"/>
    <property type="evidence" value="ECO:0007669"/>
    <property type="project" value="TreeGrafter"/>
</dbReference>
<evidence type="ECO:0000256" key="5">
    <source>
        <dbReference type="SAM" id="Phobius"/>
    </source>
</evidence>
<dbReference type="OrthoDB" id="1733656at2759"/>
<organism evidence="6 7">
    <name type="scientific">Jimgerdemannia flammicorona</name>
    <dbReference type="NCBI Taxonomy" id="994334"/>
    <lineage>
        <taxon>Eukaryota</taxon>
        <taxon>Fungi</taxon>
        <taxon>Fungi incertae sedis</taxon>
        <taxon>Mucoromycota</taxon>
        <taxon>Mucoromycotina</taxon>
        <taxon>Endogonomycetes</taxon>
        <taxon>Endogonales</taxon>
        <taxon>Endogonaceae</taxon>
        <taxon>Jimgerdemannia</taxon>
    </lineage>
</organism>
<evidence type="ECO:0000256" key="1">
    <source>
        <dbReference type="ARBA" id="ARBA00013260"/>
    </source>
</evidence>
<keyword evidence="7" id="KW-1185">Reference proteome</keyword>
<evidence type="ECO:0000256" key="4">
    <source>
        <dbReference type="ARBA" id="ARBA00048707"/>
    </source>
</evidence>
<dbReference type="CDD" id="cd02430">
    <property type="entry name" value="PTH2"/>
    <property type="match status" value="1"/>
</dbReference>
<sequence>MSLDYASILSAIVDYHFTFYHLLSSILIGFLYGYLFATNFGSSRTPVHSALTGDVLDINDLHAEYKMVLIIRSDLDMSKGKIAAQCSHATLANYKAMLKGNPRGLDQWERTGQAKITLKCEDELQLLDLQQKARKAGLCARSIQDAGRTQIAAGSTTVLAIGPGSVELVNNVTGHLKLY</sequence>
<keyword evidence="2 6" id="KW-0378">Hydrolase</keyword>
<comment type="caution">
    <text evidence="6">The sequence shown here is derived from an EMBL/GenBank/DDBJ whole genome shotgun (WGS) entry which is preliminary data.</text>
</comment>
<dbReference type="InterPro" id="IPR023476">
    <property type="entry name" value="Pep_tRNA_hydro_II_dom_sf"/>
</dbReference>
<name>A0A433DC20_9FUNG</name>
<keyword evidence="5" id="KW-1133">Transmembrane helix</keyword>
<keyword evidence="5" id="KW-0812">Transmembrane</keyword>
<proteinExistence type="inferred from homology"/>
<dbReference type="SUPFAM" id="SSF102462">
    <property type="entry name" value="Peptidyl-tRNA hydrolase II"/>
    <property type="match status" value="1"/>
</dbReference>
<dbReference type="EMBL" id="RBNI01003433">
    <property type="protein sequence ID" value="RUP48367.1"/>
    <property type="molecule type" value="Genomic_DNA"/>
</dbReference>
<dbReference type="PANTHER" id="PTHR12649">
    <property type="entry name" value="PEPTIDYL-TRNA HYDROLASE 2"/>
    <property type="match status" value="1"/>
</dbReference>
<dbReference type="Proteomes" id="UP000268093">
    <property type="component" value="Unassembled WGS sequence"/>
</dbReference>
<dbReference type="PANTHER" id="PTHR12649:SF11">
    <property type="entry name" value="PEPTIDYL-TRNA HYDROLASE 2, MITOCHONDRIAL"/>
    <property type="match status" value="1"/>
</dbReference>
<dbReference type="Gene3D" id="3.40.1490.10">
    <property type="entry name" value="Bit1"/>
    <property type="match status" value="1"/>
</dbReference>
<evidence type="ECO:0000313" key="6">
    <source>
        <dbReference type="EMBL" id="RUP48367.1"/>
    </source>
</evidence>
<gene>
    <name evidence="6" type="ORF">BC936DRAFT_144664</name>
</gene>
<dbReference type="Pfam" id="PF01981">
    <property type="entry name" value="PTH2"/>
    <property type="match status" value="1"/>
</dbReference>
<dbReference type="EC" id="3.1.1.29" evidence="1"/>
<dbReference type="GO" id="GO:0004045">
    <property type="term" value="F:peptidyl-tRNA hydrolase activity"/>
    <property type="evidence" value="ECO:0007669"/>
    <property type="project" value="UniProtKB-EC"/>
</dbReference>
<comment type="catalytic activity">
    <reaction evidence="4">
        <text>an N-acyl-L-alpha-aminoacyl-tRNA + H2O = an N-acyl-L-amino acid + a tRNA + H(+)</text>
        <dbReference type="Rhea" id="RHEA:54448"/>
        <dbReference type="Rhea" id="RHEA-COMP:10123"/>
        <dbReference type="Rhea" id="RHEA-COMP:13883"/>
        <dbReference type="ChEBI" id="CHEBI:15377"/>
        <dbReference type="ChEBI" id="CHEBI:15378"/>
        <dbReference type="ChEBI" id="CHEBI:59874"/>
        <dbReference type="ChEBI" id="CHEBI:78442"/>
        <dbReference type="ChEBI" id="CHEBI:138191"/>
        <dbReference type="EC" id="3.1.1.29"/>
    </reaction>
</comment>
<feature type="transmembrane region" description="Helical" evidence="5">
    <location>
        <begin position="20"/>
        <end position="37"/>
    </location>
</feature>
<reference evidence="6 7" key="1">
    <citation type="journal article" date="2018" name="New Phytol.">
        <title>Phylogenomics of Endogonaceae and evolution of mycorrhizas within Mucoromycota.</title>
        <authorList>
            <person name="Chang Y."/>
            <person name="Desiro A."/>
            <person name="Na H."/>
            <person name="Sandor L."/>
            <person name="Lipzen A."/>
            <person name="Clum A."/>
            <person name="Barry K."/>
            <person name="Grigoriev I.V."/>
            <person name="Martin F.M."/>
            <person name="Stajich J.E."/>
            <person name="Smith M.E."/>
            <person name="Bonito G."/>
            <person name="Spatafora J.W."/>
        </authorList>
    </citation>
    <scope>NUCLEOTIDE SEQUENCE [LARGE SCALE GENOMIC DNA]</scope>
    <source>
        <strain evidence="6 7">GMNB39</strain>
    </source>
</reference>
<dbReference type="NCBIfam" id="NF003314">
    <property type="entry name" value="PRK04322.1"/>
    <property type="match status" value="1"/>
</dbReference>
<dbReference type="InterPro" id="IPR002833">
    <property type="entry name" value="PTH2"/>
</dbReference>